<dbReference type="Pfam" id="PF00072">
    <property type="entry name" value="Response_reg"/>
    <property type="match status" value="1"/>
</dbReference>
<sequence length="463" mass="51803">MFKILVADDEKSMTEFLEIMLTREGYEVITVNSAETAIAMLDNDEVDLVITDMNMPVAGGMAVLKHSTEKNPDVPVLIITAFASTDTAVQAIKIGAYDYITKPFQVDEIKLTIGKALERRSDKAELRRLKDELAQPYNIGDLMGKSEKMLALFNLIRKVASSKSTILVTGESGTGKELVARAMHYLSSRKDKPLHTINCGAMPEQLLESELFGYQKGAFTGANADKKGLLEHADGGTFFLDEVGEAPLSVQVKMLRVLQEREFRRVGGSKDIRVDIRVVAATNQKLDELIKEGKFREDLYYRLNIITLHIPPLRERKEDIPLLAERFMKKFAKQDSRNVTSISNEAMNLLENYYWRGNVRELENVIERAVVLATGNIIDAESLPDDVRFTDLSRNDNVANIPDGGIDLEQTICTIEQGLIKKALGKAHKSKKETARLLNLSLRSLRYKLSKYGIGGSDNDDDE</sequence>
<dbReference type="Pfam" id="PF00158">
    <property type="entry name" value="Sigma54_activat"/>
    <property type="match status" value="1"/>
</dbReference>
<evidence type="ECO:0000313" key="12">
    <source>
        <dbReference type="EMBL" id="VAX14900.1"/>
    </source>
</evidence>
<dbReference type="PROSITE" id="PS00676">
    <property type="entry name" value="SIGMA54_INTERACT_2"/>
    <property type="match status" value="1"/>
</dbReference>
<dbReference type="InterPro" id="IPR027417">
    <property type="entry name" value="P-loop_NTPase"/>
</dbReference>
<dbReference type="InterPro" id="IPR002197">
    <property type="entry name" value="HTH_Fis"/>
</dbReference>
<dbReference type="GO" id="GO:0006355">
    <property type="term" value="P:regulation of DNA-templated transcription"/>
    <property type="evidence" value="ECO:0007669"/>
    <property type="project" value="InterPro"/>
</dbReference>
<dbReference type="InterPro" id="IPR002078">
    <property type="entry name" value="Sigma_54_int"/>
</dbReference>
<reference evidence="12" key="1">
    <citation type="submission" date="2018-06" db="EMBL/GenBank/DDBJ databases">
        <authorList>
            <person name="Zhirakovskaya E."/>
        </authorList>
    </citation>
    <scope>NUCLEOTIDE SEQUENCE</scope>
</reference>
<proteinExistence type="predicted"/>
<keyword evidence="2" id="KW-0963">Cytoplasm</keyword>
<keyword evidence="4" id="KW-0547">Nucleotide-binding</keyword>
<dbReference type="PROSITE" id="PS00675">
    <property type="entry name" value="SIGMA54_INTERACT_1"/>
    <property type="match status" value="1"/>
</dbReference>
<dbReference type="InterPro" id="IPR003593">
    <property type="entry name" value="AAA+_ATPase"/>
</dbReference>
<dbReference type="FunFam" id="3.40.50.300:FF:000006">
    <property type="entry name" value="DNA-binding transcriptional regulator NtrC"/>
    <property type="match status" value="1"/>
</dbReference>
<keyword evidence="6" id="KW-0805">Transcription regulation</keyword>
<keyword evidence="5" id="KW-0067">ATP-binding</keyword>
<dbReference type="InterPro" id="IPR025662">
    <property type="entry name" value="Sigma_54_int_dom_ATP-bd_1"/>
</dbReference>
<dbReference type="CDD" id="cd00009">
    <property type="entry name" value="AAA"/>
    <property type="match status" value="1"/>
</dbReference>
<evidence type="ECO:0000256" key="9">
    <source>
        <dbReference type="ARBA" id="ARBA00023163"/>
    </source>
</evidence>
<dbReference type="PROSITE" id="PS50110">
    <property type="entry name" value="RESPONSE_REGULATORY"/>
    <property type="match status" value="1"/>
</dbReference>
<dbReference type="AlphaFoldDB" id="A0A3B1BW46"/>
<dbReference type="InterPro" id="IPR025943">
    <property type="entry name" value="Sigma_54_int_dom_ATP-bd_2"/>
</dbReference>
<accession>A0A3B1BW46</accession>
<keyword evidence="7" id="KW-0238">DNA-binding</keyword>
<dbReference type="PANTHER" id="PTHR32071:SF113">
    <property type="entry name" value="ALGINATE BIOSYNTHESIS TRANSCRIPTIONAL REGULATORY PROTEIN ALGB"/>
    <property type="match status" value="1"/>
</dbReference>
<dbReference type="SMART" id="SM00448">
    <property type="entry name" value="REC"/>
    <property type="match status" value="1"/>
</dbReference>
<dbReference type="Pfam" id="PF25601">
    <property type="entry name" value="AAA_lid_14"/>
    <property type="match status" value="1"/>
</dbReference>
<dbReference type="InterPro" id="IPR001789">
    <property type="entry name" value="Sig_transdc_resp-reg_receiver"/>
</dbReference>
<evidence type="ECO:0000256" key="3">
    <source>
        <dbReference type="ARBA" id="ARBA00022553"/>
    </source>
</evidence>
<dbReference type="SMART" id="SM00382">
    <property type="entry name" value="AAA"/>
    <property type="match status" value="1"/>
</dbReference>
<keyword evidence="3" id="KW-0597">Phosphoprotein</keyword>
<dbReference type="InterPro" id="IPR011006">
    <property type="entry name" value="CheY-like_superfamily"/>
</dbReference>
<evidence type="ECO:0000259" key="10">
    <source>
        <dbReference type="PROSITE" id="PS50045"/>
    </source>
</evidence>
<evidence type="ECO:0000256" key="4">
    <source>
        <dbReference type="ARBA" id="ARBA00022741"/>
    </source>
</evidence>
<dbReference type="SUPFAM" id="SSF52540">
    <property type="entry name" value="P-loop containing nucleoside triphosphate hydrolases"/>
    <property type="match status" value="1"/>
</dbReference>
<dbReference type="GO" id="GO:0043565">
    <property type="term" value="F:sequence-specific DNA binding"/>
    <property type="evidence" value="ECO:0007669"/>
    <property type="project" value="InterPro"/>
</dbReference>
<protein>
    <submittedName>
        <fullName evidence="12">Response regulator of zinc sigma-54-dependent two-component system</fullName>
    </submittedName>
</protein>
<dbReference type="FunFam" id="1.10.8.60:FF:000014">
    <property type="entry name" value="DNA-binding transcriptional regulator NtrC"/>
    <property type="match status" value="1"/>
</dbReference>
<keyword evidence="9" id="KW-0804">Transcription</keyword>
<dbReference type="EMBL" id="UOGC01000001">
    <property type="protein sequence ID" value="VAX14900.1"/>
    <property type="molecule type" value="Genomic_DNA"/>
</dbReference>
<feature type="domain" description="Response regulatory" evidence="11">
    <location>
        <begin position="3"/>
        <end position="117"/>
    </location>
</feature>
<dbReference type="SUPFAM" id="SSF52172">
    <property type="entry name" value="CheY-like"/>
    <property type="match status" value="1"/>
</dbReference>
<dbReference type="InterPro" id="IPR009057">
    <property type="entry name" value="Homeodomain-like_sf"/>
</dbReference>
<dbReference type="GO" id="GO:0000160">
    <property type="term" value="P:phosphorelay signal transduction system"/>
    <property type="evidence" value="ECO:0007669"/>
    <property type="project" value="InterPro"/>
</dbReference>
<dbReference type="SUPFAM" id="SSF46689">
    <property type="entry name" value="Homeodomain-like"/>
    <property type="match status" value="1"/>
</dbReference>
<evidence type="ECO:0000256" key="6">
    <source>
        <dbReference type="ARBA" id="ARBA00023015"/>
    </source>
</evidence>
<evidence type="ECO:0000256" key="2">
    <source>
        <dbReference type="ARBA" id="ARBA00022490"/>
    </source>
</evidence>
<comment type="subcellular location">
    <subcellularLocation>
        <location evidence="1">Cytoplasm</location>
    </subcellularLocation>
</comment>
<feature type="domain" description="Sigma-54 factor interaction" evidence="10">
    <location>
        <begin position="142"/>
        <end position="371"/>
    </location>
</feature>
<dbReference type="FunFam" id="3.40.50.2300:FF:000018">
    <property type="entry name" value="DNA-binding transcriptional regulator NtrC"/>
    <property type="match status" value="1"/>
</dbReference>
<evidence type="ECO:0000256" key="1">
    <source>
        <dbReference type="ARBA" id="ARBA00004496"/>
    </source>
</evidence>
<evidence type="ECO:0000256" key="5">
    <source>
        <dbReference type="ARBA" id="ARBA00022840"/>
    </source>
</evidence>
<dbReference type="InterPro" id="IPR058031">
    <property type="entry name" value="AAA_lid_NorR"/>
</dbReference>
<dbReference type="Gene3D" id="3.40.50.2300">
    <property type="match status" value="1"/>
</dbReference>
<evidence type="ECO:0000256" key="8">
    <source>
        <dbReference type="ARBA" id="ARBA00023159"/>
    </source>
</evidence>
<dbReference type="Pfam" id="PF02954">
    <property type="entry name" value="HTH_8"/>
    <property type="match status" value="1"/>
</dbReference>
<name>A0A3B1BW46_9ZZZZ</name>
<dbReference type="PRINTS" id="PR01590">
    <property type="entry name" value="HTHFIS"/>
</dbReference>
<dbReference type="PROSITE" id="PS50045">
    <property type="entry name" value="SIGMA54_INTERACT_4"/>
    <property type="match status" value="1"/>
</dbReference>
<dbReference type="Gene3D" id="1.10.8.60">
    <property type="match status" value="1"/>
</dbReference>
<gene>
    <name evidence="12" type="ORF">MNBD_NITROSPINAE01-557</name>
</gene>
<dbReference type="GO" id="GO:0005524">
    <property type="term" value="F:ATP binding"/>
    <property type="evidence" value="ECO:0007669"/>
    <property type="project" value="UniProtKB-KW"/>
</dbReference>
<dbReference type="GO" id="GO:0005737">
    <property type="term" value="C:cytoplasm"/>
    <property type="evidence" value="ECO:0007669"/>
    <property type="project" value="UniProtKB-SubCell"/>
</dbReference>
<evidence type="ECO:0000256" key="7">
    <source>
        <dbReference type="ARBA" id="ARBA00023125"/>
    </source>
</evidence>
<keyword evidence="8" id="KW-0010">Activator</keyword>
<organism evidence="12">
    <name type="scientific">hydrothermal vent metagenome</name>
    <dbReference type="NCBI Taxonomy" id="652676"/>
    <lineage>
        <taxon>unclassified sequences</taxon>
        <taxon>metagenomes</taxon>
        <taxon>ecological metagenomes</taxon>
    </lineage>
</organism>
<dbReference type="Gene3D" id="1.10.10.60">
    <property type="entry name" value="Homeodomain-like"/>
    <property type="match status" value="1"/>
</dbReference>
<dbReference type="Gene3D" id="3.40.50.300">
    <property type="entry name" value="P-loop containing nucleotide triphosphate hydrolases"/>
    <property type="match status" value="1"/>
</dbReference>
<dbReference type="PANTHER" id="PTHR32071">
    <property type="entry name" value="TRANSCRIPTIONAL REGULATORY PROTEIN"/>
    <property type="match status" value="1"/>
</dbReference>
<evidence type="ECO:0000259" key="11">
    <source>
        <dbReference type="PROSITE" id="PS50110"/>
    </source>
</evidence>